<evidence type="ECO:0000259" key="1">
    <source>
        <dbReference type="Pfam" id="PF13460"/>
    </source>
</evidence>
<dbReference type="InterPro" id="IPR016040">
    <property type="entry name" value="NAD(P)-bd_dom"/>
</dbReference>
<name>A0ABX1K9D7_9MICO</name>
<dbReference type="RefSeq" id="WP_168911576.1">
    <property type="nucleotide sequence ID" value="NZ_JABACI010000001.1"/>
</dbReference>
<accession>A0ABX1K9D7</accession>
<dbReference type="Proteomes" id="UP001429745">
    <property type="component" value="Unassembled WGS sequence"/>
</dbReference>
<organism evidence="2 3">
    <name type="scientific">Microbacterium salsuginis</name>
    <dbReference type="NCBI Taxonomy" id="2722803"/>
    <lineage>
        <taxon>Bacteria</taxon>
        <taxon>Bacillati</taxon>
        <taxon>Actinomycetota</taxon>
        <taxon>Actinomycetes</taxon>
        <taxon>Micrococcales</taxon>
        <taxon>Microbacteriaceae</taxon>
        <taxon>Microbacterium</taxon>
    </lineage>
</organism>
<dbReference type="EMBL" id="JABACI010000001">
    <property type="protein sequence ID" value="NLP83137.1"/>
    <property type="molecule type" value="Genomic_DNA"/>
</dbReference>
<reference evidence="2 3" key="1">
    <citation type="submission" date="2020-04" db="EMBL/GenBank/DDBJ databases">
        <title>CFH 90308 Microbacterium sp.</title>
        <authorList>
            <person name="Nie G."/>
            <person name="Ming H."/>
            <person name="Xia T."/>
        </authorList>
    </citation>
    <scope>NUCLEOTIDE SEQUENCE [LARGE SCALE GENOMIC DNA]</scope>
    <source>
        <strain evidence="2 3">CFH 90308</strain>
    </source>
</reference>
<evidence type="ECO:0000313" key="3">
    <source>
        <dbReference type="Proteomes" id="UP001429745"/>
    </source>
</evidence>
<dbReference type="InterPro" id="IPR036291">
    <property type="entry name" value="NAD(P)-bd_dom_sf"/>
</dbReference>
<comment type="caution">
    <text evidence="2">The sequence shown here is derived from an EMBL/GenBank/DDBJ whole genome shotgun (WGS) entry which is preliminary data.</text>
</comment>
<feature type="domain" description="NAD(P)-binding" evidence="1">
    <location>
        <begin position="7"/>
        <end position="173"/>
    </location>
</feature>
<gene>
    <name evidence="2" type="ORF">HF576_04695</name>
</gene>
<proteinExistence type="predicted"/>
<dbReference type="SUPFAM" id="SSF51735">
    <property type="entry name" value="NAD(P)-binding Rossmann-fold domains"/>
    <property type="match status" value="1"/>
</dbReference>
<evidence type="ECO:0000313" key="2">
    <source>
        <dbReference type="EMBL" id="NLP83137.1"/>
    </source>
</evidence>
<protein>
    <submittedName>
        <fullName evidence="2">NAD(P)H-binding protein</fullName>
    </submittedName>
</protein>
<sequence length="247" mass="25740">MRSAVAGGTGRIGALVVERLRARGHDVVSLSRGQRVDLVTGEGLDGALAGVDVVIDVSNPPVADVATAERVFAAVSENLLATGAKAGVGHHVALSIAGASRVLGNPHYFGKRVQERVVAAGPVPYTIVPATQFHDFPAMIADWSTVDGVSHVPPLLLQPIAPEDIADVLVELAEGEPQGRYADVAGPVTEDAVDMARRTRAARRDTRPIRASWQGSALGVEFAGEVLLPGDGARIAPTTFDDWLAAL</sequence>
<keyword evidence="3" id="KW-1185">Reference proteome</keyword>
<dbReference type="Gene3D" id="3.40.50.720">
    <property type="entry name" value="NAD(P)-binding Rossmann-like Domain"/>
    <property type="match status" value="1"/>
</dbReference>
<dbReference type="Pfam" id="PF13460">
    <property type="entry name" value="NAD_binding_10"/>
    <property type="match status" value="1"/>
</dbReference>